<keyword evidence="1" id="KW-0677">Repeat</keyword>
<reference evidence="4 5" key="1">
    <citation type="submission" date="2017-11" db="EMBL/GenBank/DDBJ databases">
        <title>De-novo sequencing of pomegranate (Punica granatum L.) genome.</title>
        <authorList>
            <person name="Akparov Z."/>
            <person name="Amiraslanov A."/>
            <person name="Hajiyeva S."/>
            <person name="Abbasov M."/>
            <person name="Kaur K."/>
            <person name="Hamwieh A."/>
            <person name="Solovyev V."/>
            <person name="Salamov A."/>
            <person name="Braich B."/>
            <person name="Kosarev P."/>
            <person name="Mahmoud A."/>
            <person name="Hajiyev E."/>
            <person name="Babayeva S."/>
            <person name="Izzatullayeva V."/>
            <person name="Mammadov A."/>
            <person name="Mammadov A."/>
            <person name="Sharifova S."/>
            <person name="Ojaghi J."/>
            <person name="Eynullazada K."/>
            <person name="Bayramov B."/>
            <person name="Abdulazimova A."/>
            <person name="Shahmuradov I."/>
        </authorList>
    </citation>
    <scope>NUCLEOTIDE SEQUENCE [LARGE SCALE GENOMIC DNA]</scope>
    <source>
        <strain evidence="5">cv. AG2017</strain>
        <tissue evidence="4">Leaf</tissue>
    </source>
</reference>
<feature type="compositionally biased region" description="Polar residues" evidence="2">
    <location>
        <begin position="170"/>
        <end position="182"/>
    </location>
</feature>
<evidence type="ECO:0000259" key="3">
    <source>
        <dbReference type="Pfam" id="PF03107"/>
    </source>
</evidence>
<comment type="caution">
    <text evidence="4">The sequence shown here is derived from an EMBL/GenBank/DDBJ whole genome shotgun (WGS) entry which is preliminary data.</text>
</comment>
<evidence type="ECO:0000256" key="1">
    <source>
        <dbReference type="ARBA" id="ARBA00022737"/>
    </source>
</evidence>
<dbReference type="EMBL" id="PGOL01001804">
    <property type="protein sequence ID" value="PKI54177.1"/>
    <property type="molecule type" value="Genomic_DNA"/>
</dbReference>
<feature type="compositionally biased region" description="Basic and acidic residues" evidence="2">
    <location>
        <begin position="149"/>
        <end position="169"/>
    </location>
</feature>
<feature type="region of interest" description="Disordered" evidence="2">
    <location>
        <begin position="149"/>
        <end position="188"/>
    </location>
</feature>
<dbReference type="SUPFAM" id="SSF57889">
    <property type="entry name" value="Cysteine-rich domain"/>
    <property type="match status" value="1"/>
</dbReference>
<name>A0A2I0JD72_PUNGR</name>
<evidence type="ECO:0000313" key="5">
    <source>
        <dbReference type="Proteomes" id="UP000233551"/>
    </source>
</evidence>
<feature type="domain" description="DC1" evidence="3">
    <location>
        <begin position="23"/>
        <end position="68"/>
    </location>
</feature>
<dbReference type="InterPro" id="IPR046349">
    <property type="entry name" value="C1-like_sf"/>
</dbReference>
<gene>
    <name evidence="4" type="ORF">CRG98_025410</name>
</gene>
<dbReference type="Proteomes" id="UP000233551">
    <property type="component" value="Unassembled WGS sequence"/>
</dbReference>
<protein>
    <recommendedName>
        <fullName evidence="3">DC1 domain-containing protein</fullName>
    </recommendedName>
</protein>
<dbReference type="AlphaFoldDB" id="A0A2I0JD72"/>
<keyword evidence="5" id="KW-1185">Reference proteome</keyword>
<dbReference type="InterPro" id="IPR004146">
    <property type="entry name" value="DC1"/>
</dbReference>
<organism evidence="4 5">
    <name type="scientific">Punica granatum</name>
    <name type="common">Pomegranate</name>
    <dbReference type="NCBI Taxonomy" id="22663"/>
    <lineage>
        <taxon>Eukaryota</taxon>
        <taxon>Viridiplantae</taxon>
        <taxon>Streptophyta</taxon>
        <taxon>Embryophyta</taxon>
        <taxon>Tracheophyta</taxon>
        <taxon>Spermatophyta</taxon>
        <taxon>Magnoliopsida</taxon>
        <taxon>eudicotyledons</taxon>
        <taxon>Gunneridae</taxon>
        <taxon>Pentapetalae</taxon>
        <taxon>rosids</taxon>
        <taxon>malvids</taxon>
        <taxon>Myrtales</taxon>
        <taxon>Lythraceae</taxon>
        <taxon>Punica</taxon>
    </lineage>
</organism>
<accession>A0A2I0JD72</accession>
<proteinExistence type="predicted"/>
<feature type="region of interest" description="Disordered" evidence="2">
    <location>
        <begin position="213"/>
        <end position="244"/>
    </location>
</feature>
<dbReference type="Pfam" id="PF03107">
    <property type="entry name" value="C1_2"/>
    <property type="match status" value="1"/>
</dbReference>
<sequence length="264" mass="29567">MEVRREISSHSSHGHPFELTVTSHPHPLKLEFSLHYEFSCNLCHKPCSNVEWLYQCNLCEFNSHIQCAAANRRTSPAGEAPMQFDNTKNLAKKTALASPHLDLSQQDDRSAMISIDLAPTPSYQFSDTCFSIDLQKSYVGYNGNYEGEVQARHKDRGELSGTGEMKEKTGSSTIKQDKQQPYQEFKQGSGKIKEVMINDEIFANWGVGSQTQKSLIPADRSRSTSKGSIGRSRRVNQGSPASKTEKGTLWKNLLCCYHPSSKML</sequence>
<evidence type="ECO:0000313" key="4">
    <source>
        <dbReference type="EMBL" id="PKI54177.1"/>
    </source>
</evidence>
<evidence type="ECO:0000256" key="2">
    <source>
        <dbReference type="SAM" id="MobiDB-lite"/>
    </source>
</evidence>